<feature type="compositionally biased region" description="Basic residues" evidence="1">
    <location>
        <begin position="105"/>
        <end position="119"/>
    </location>
</feature>
<keyword evidence="3" id="KW-1185">Reference proteome</keyword>
<reference evidence="2 3" key="1">
    <citation type="submission" date="2011-10" db="EMBL/GenBank/DDBJ databases">
        <authorList>
            <person name="Genoscope - CEA"/>
        </authorList>
    </citation>
    <scope>NUCLEOTIDE SEQUENCE [LARGE SCALE GENOMIC DNA]</scope>
    <source>
        <strain evidence="2 3">RCC 1105</strain>
    </source>
</reference>
<accession>K8EAV1</accession>
<dbReference type="KEGG" id="bpg:Bathy02g04590"/>
<feature type="compositionally biased region" description="Acidic residues" evidence="1">
    <location>
        <begin position="77"/>
        <end position="101"/>
    </location>
</feature>
<dbReference type="AlphaFoldDB" id="K8EAV1"/>
<dbReference type="OrthoDB" id="10581008at2759"/>
<feature type="region of interest" description="Disordered" evidence="1">
    <location>
        <begin position="66"/>
        <end position="119"/>
    </location>
</feature>
<proteinExistence type="predicted"/>
<sequence>MTYLTSKLFSQNKRALLHFKHAMSAQDDSKIKGAASGGSNASASVVVPCFPLNLYARRRAAAAAKTVKSASSRVAEAEDDDDEGEEEEEEEEEVKEEEEEERVGVRTRKQQQLAAKKKKERDDVLFSTRRLGVEQLLKEKPLSETQPYRCGKTYLDTRNYEIDMVEQSMHGEKLYKVFESSLKRASDKSFSLLFHGTGCKATEDIMQNGMNPKLRVSSSGDWFTKDINYALTRAICRVSSVEVCGGSSASAHPTHGVIASPPRNGEEFTNEISPRVHVLAFVVIDERCVKIGDHIVCDSEKHSLPVFKLSFPRNVLPPSKDDVEGKQPNGIIHSPASRLASMAIKRLHHPSTPKK</sequence>
<evidence type="ECO:0000313" key="3">
    <source>
        <dbReference type="Proteomes" id="UP000198341"/>
    </source>
</evidence>
<dbReference type="EMBL" id="FO082277">
    <property type="protein sequence ID" value="CCO15007.1"/>
    <property type="molecule type" value="Genomic_DNA"/>
</dbReference>
<dbReference type="Proteomes" id="UP000198341">
    <property type="component" value="Chromosome 2"/>
</dbReference>
<dbReference type="GeneID" id="19017572"/>
<dbReference type="RefSeq" id="XP_007514767.1">
    <property type="nucleotide sequence ID" value="XM_007514705.1"/>
</dbReference>
<evidence type="ECO:0000256" key="1">
    <source>
        <dbReference type="SAM" id="MobiDB-lite"/>
    </source>
</evidence>
<gene>
    <name evidence="2" type="ORF">Bathy02g04590</name>
</gene>
<evidence type="ECO:0000313" key="2">
    <source>
        <dbReference type="EMBL" id="CCO15007.1"/>
    </source>
</evidence>
<name>K8EAV1_9CHLO</name>
<organism evidence="2 3">
    <name type="scientific">Bathycoccus prasinos</name>
    <dbReference type="NCBI Taxonomy" id="41875"/>
    <lineage>
        <taxon>Eukaryota</taxon>
        <taxon>Viridiplantae</taxon>
        <taxon>Chlorophyta</taxon>
        <taxon>Mamiellophyceae</taxon>
        <taxon>Mamiellales</taxon>
        <taxon>Bathycoccaceae</taxon>
        <taxon>Bathycoccus</taxon>
    </lineage>
</organism>
<protein>
    <submittedName>
        <fullName evidence="2">Unnamed protein product</fullName>
    </submittedName>
</protein>